<dbReference type="AlphaFoldDB" id="A0A1A7QJA8"/>
<dbReference type="Pfam" id="PF07980">
    <property type="entry name" value="SusD_RagB"/>
    <property type="match status" value="1"/>
</dbReference>
<proteinExistence type="inferred from homology"/>
<accession>A0A1A7QJA8</accession>
<organism evidence="9 10">
    <name type="scientific">Gelidibacter algens</name>
    <dbReference type="NCBI Taxonomy" id="49280"/>
    <lineage>
        <taxon>Bacteria</taxon>
        <taxon>Pseudomonadati</taxon>
        <taxon>Bacteroidota</taxon>
        <taxon>Flavobacteriia</taxon>
        <taxon>Flavobacteriales</taxon>
        <taxon>Flavobacteriaceae</taxon>
        <taxon>Gelidibacter</taxon>
    </lineage>
</organism>
<sequence length="497" mass="54862">MKNFKRKPFALCVILLSTLFSCQLAEDIDDFKPLYALEATSAIVGETSAENALNGAYAKYKQIAFSTISRGLLSGDLVVGGYYNRFPEMEGWSRNDPPSNIDRFTLNDYSAMYSSINNCNWLIQEITKLDASEFTNLERKNEIIGEAKLLRANTHFKLLQSFGQFYDMGSNFGIDVRLLPASSDKAFPRKTVTETYTAILQDLNDGILMAPDLRGGVKGYMNKSFGKGLKAKILLYMGNYSEAASVATDLINTGGSNFALNPTHEGIFFPKNSQELFMHPEVLFGIMGTPEANSSLYIGLDIGGGFFGWEPYNILTAASGSIDINGQMINFDGNRFENLFTPSTVYVPRKYSTDLSTENHEMWIQLRMAEVYLILAEADARANNAVTTAALNALNAVRLRAGATTTGTDGFETYPASISLDQFLTAVRIEKQVELYLETGESWFDLVRYDYIDGFGTGFQVSDVKASATNTDKFILPIPIKSVEASGGVTVQNPSYE</sequence>
<dbReference type="PROSITE" id="PS51257">
    <property type="entry name" value="PROKAR_LIPOPROTEIN"/>
    <property type="match status" value="1"/>
</dbReference>
<dbReference type="InterPro" id="IPR011990">
    <property type="entry name" value="TPR-like_helical_dom_sf"/>
</dbReference>
<feature type="chain" id="PRO_5030025352" evidence="6">
    <location>
        <begin position="26"/>
        <end position="497"/>
    </location>
</feature>
<evidence type="ECO:0000259" key="8">
    <source>
        <dbReference type="Pfam" id="PF14322"/>
    </source>
</evidence>
<reference evidence="9 10" key="1">
    <citation type="submission" date="2018-06" db="EMBL/GenBank/DDBJ databases">
        <title>Genomic Encyclopedia of Archaeal and Bacterial Type Strains, Phase II (KMG-II): from individual species to whole genera.</title>
        <authorList>
            <person name="Goeker M."/>
        </authorList>
    </citation>
    <scope>NUCLEOTIDE SEQUENCE [LARGE SCALE GENOMIC DNA]</scope>
    <source>
        <strain evidence="9 10">DSM 12408</strain>
    </source>
</reference>
<feature type="domain" description="RagB/SusD" evidence="7">
    <location>
        <begin position="342"/>
        <end position="496"/>
    </location>
</feature>
<dbReference type="InterPro" id="IPR012944">
    <property type="entry name" value="SusD_RagB_dom"/>
</dbReference>
<keyword evidence="4" id="KW-0472">Membrane</keyword>
<dbReference type="SUPFAM" id="SSF48452">
    <property type="entry name" value="TPR-like"/>
    <property type="match status" value="1"/>
</dbReference>
<dbReference type="EMBL" id="QLLQ01000004">
    <property type="protein sequence ID" value="RAJ25151.1"/>
    <property type="molecule type" value="Genomic_DNA"/>
</dbReference>
<keyword evidence="3 6" id="KW-0732">Signal</keyword>
<dbReference type="STRING" id="49280.A9996_18960"/>
<keyword evidence="10" id="KW-1185">Reference proteome</keyword>
<evidence type="ECO:0000256" key="3">
    <source>
        <dbReference type="ARBA" id="ARBA00022729"/>
    </source>
</evidence>
<evidence type="ECO:0000256" key="6">
    <source>
        <dbReference type="SAM" id="SignalP"/>
    </source>
</evidence>
<dbReference type="InterPro" id="IPR033985">
    <property type="entry name" value="SusD-like_N"/>
</dbReference>
<evidence type="ECO:0000313" key="10">
    <source>
        <dbReference type="Proteomes" id="UP000248987"/>
    </source>
</evidence>
<comment type="subcellular location">
    <subcellularLocation>
        <location evidence="1">Cell outer membrane</location>
    </subcellularLocation>
</comment>
<name>A0A1A7QJA8_9FLAO</name>
<protein>
    <submittedName>
        <fullName evidence="9">Putative outer membrane starch-binding protein</fullName>
    </submittedName>
</protein>
<evidence type="ECO:0000256" key="4">
    <source>
        <dbReference type="ARBA" id="ARBA00023136"/>
    </source>
</evidence>
<evidence type="ECO:0000256" key="5">
    <source>
        <dbReference type="ARBA" id="ARBA00023237"/>
    </source>
</evidence>
<feature type="domain" description="SusD-like N-terminal" evidence="8">
    <location>
        <begin position="102"/>
        <end position="213"/>
    </location>
</feature>
<gene>
    <name evidence="9" type="ORF">LX77_01452</name>
</gene>
<evidence type="ECO:0000313" key="9">
    <source>
        <dbReference type="EMBL" id="RAJ25151.1"/>
    </source>
</evidence>
<comment type="caution">
    <text evidence="9">The sequence shown here is derived from an EMBL/GenBank/DDBJ whole genome shotgun (WGS) entry which is preliminary data.</text>
</comment>
<evidence type="ECO:0000256" key="1">
    <source>
        <dbReference type="ARBA" id="ARBA00004442"/>
    </source>
</evidence>
<dbReference type="Gene3D" id="1.25.40.390">
    <property type="match status" value="1"/>
</dbReference>
<dbReference type="Pfam" id="PF14322">
    <property type="entry name" value="SusD-like_3"/>
    <property type="match status" value="1"/>
</dbReference>
<evidence type="ECO:0000256" key="2">
    <source>
        <dbReference type="ARBA" id="ARBA00006275"/>
    </source>
</evidence>
<dbReference type="OrthoDB" id="5694214at2"/>
<feature type="signal peptide" evidence="6">
    <location>
        <begin position="1"/>
        <end position="25"/>
    </location>
</feature>
<dbReference type="Proteomes" id="UP000248987">
    <property type="component" value="Unassembled WGS sequence"/>
</dbReference>
<dbReference type="RefSeq" id="WP_066439037.1">
    <property type="nucleotide sequence ID" value="NZ_LZRN01000090.1"/>
</dbReference>
<comment type="similarity">
    <text evidence="2">Belongs to the SusD family.</text>
</comment>
<dbReference type="GO" id="GO:0009279">
    <property type="term" value="C:cell outer membrane"/>
    <property type="evidence" value="ECO:0007669"/>
    <property type="project" value="UniProtKB-SubCell"/>
</dbReference>
<keyword evidence="5" id="KW-0998">Cell outer membrane</keyword>
<evidence type="ECO:0000259" key="7">
    <source>
        <dbReference type="Pfam" id="PF07980"/>
    </source>
</evidence>